<dbReference type="InterPro" id="IPR052730">
    <property type="entry name" value="Sugar_ABC_transporter"/>
</dbReference>
<reference evidence="8" key="1">
    <citation type="submission" date="2016-04" db="EMBL/GenBank/DDBJ databases">
        <authorList>
            <person name="Shah S.A."/>
            <person name="Garrett R.A."/>
        </authorList>
    </citation>
    <scope>NUCLEOTIDE SEQUENCE [LARGE SCALE GENOMIC DNA]</scope>
    <source>
        <strain evidence="8">ATCC 35091 / DSM 1616 / JCM 8930 / NBRC 15331 / P1</strain>
    </source>
</reference>
<dbReference type="PANTHER" id="PTHR43759">
    <property type="entry name" value="TREHALOSE TRANSPORT SYSTEM PERMEASE PROTEIN SUGA"/>
    <property type="match status" value="1"/>
</dbReference>
<dbReference type="Proteomes" id="UP000076770">
    <property type="component" value="Chromosome i"/>
</dbReference>
<evidence type="ECO:0000259" key="6">
    <source>
        <dbReference type="PROSITE" id="PS50928"/>
    </source>
</evidence>
<dbReference type="PATRIC" id="fig|2287.9.peg.1040"/>
<name>A0A157SZU2_SACSO</name>
<dbReference type="Pfam" id="PF00528">
    <property type="entry name" value="BPD_transp_1"/>
    <property type="match status" value="1"/>
</dbReference>
<evidence type="ECO:0000313" key="8">
    <source>
        <dbReference type="Proteomes" id="UP000076770"/>
    </source>
</evidence>
<dbReference type="Gene3D" id="1.10.3720.10">
    <property type="entry name" value="MetI-like"/>
    <property type="match status" value="1"/>
</dbReference>
<keyword evidence="4 5" id="KW-0472">Membrane</keyword>
<dbReference type="AlphaFoldDB" id="A0A157SZU2"/>
<evidence type="ECO:0000256" key="1">
    <source>
        <dbReference type="ARBA" id="ARBA00004141"/>
    </source>
</evidence>
<comment type="subcellular location">
    <subcellularLocation>
        <location evidence="5">Cell membrane</location>
        <topology evidence="5">Multi-pass membrane protein</topology>
    </subcellularLocation>
    <subcellularLocation>
        <location evidence="1">Membrane</location>
        <topology evidence="1">Multi-pass membrane protein</topology>
    </subcellularLocation>
</comment>
<dbReference type="SUPFAM" id="SSF161098">
    <property type="entry name" value="MetI-like"/>
    <property type="match status" value="1"/>
</dbReference>
<keyword evidence="5" id="KW-0813">Transport</keyword>
<feature type="transmembrane region" description="Helical" evidence="5">
    <location>
        <begin position="191"/>
        <end position="209"/>
    </location>
</feature>
<sequence>MNKVKLTFFLLVLPALAYVISFAFFPTIEAVYLSFQDPHGGFSLYNYKELSYFNLSSAIINTIVVTIGALAIQLALGFLVASVLSREFFGKRALSTITIIPMGIATVVAAVTFSFVFQTSGGYANTILHSLFGLNVNWYQSSISSLLVVMIADSWKNTPIVALILLAGMSSIPKELYYASAIDGAGPIRRFFYITLPNLRSFIGISLILRGVQEFNIFALPLILIGEHPPLLTTLIYDLYTTTFPEVGLALASATILLGFILVFSGIVIKLSGGR</sequence>
<organism evidence="7 8">
    <name type="scientific">Saccharolobus solfataricus</name>
    <name type="common">Sulfolobus solfataricus</name>
    <dbReference type="NCBI Taxonomy" id="2287"/>
    <lineage>
        <taxon>Archaea</taxon>
        <taxon>Thermoproteota</taxon>
        <taxon>Thermoprotei</taxon>
        <taxon>Sulfolobales</taxon>
        <taxon>Sulfolobaceae</taxon>
        <taxon>Saccharolobus</taxon>
    </lineage>
</organism>
<evidence type="ECO:0000256" key="4">
    <source>
        <dbReference type="ARBA" id="ARBA00023136"/>
    </source>
</evidence>
<accession>A0A157SZU2</accession>
<comment type="similarity">
    <text evidence="5">Belongs to the binding-protein-dependent transport system permease family.</text>
</comment>
<keyword evidence="2 5" id="KW-0812">Transmembrane</keyword>
<feature type="transmembrane region" description="Helical" evidence="5">
    <location>
        <begin position="249"/>
        <end position="269"/>
    </location>
</feature>
<protein>
    <submittedName>
        <fullName evidence="7">Sugar ABC transporter permease</fullName>
    </submittedName>
</protein>
<feature type="transmembrane region" description="Helical" evidence="5">
    <location>
        <begin position="216"/>
        <end position="237"/>
    </location>
</feature>
<dbReference type="InterPro" id="IPR035906">
    <property type="entry name" value="MetI-like_sf"/>
</dbReference>
<gene>
    <name evidence="7" type="ORF">SSOP1_1031</name>
</gene>
<feature type="transmembrane region" description="Helical" evidence="5">
    <location>
        <begin position="160"/>
        <end position="179"/>
    </location>
</feature>
<dbReference type="PANTHER" id="PTHR43759:SF1">
    <property type="entry name" value="GLUCOSE IMPORT SYSTEM PERMEASE PROTEIN GLCT"/>
    <property type="match status" value="1"/>
</dbReference>
<evidence type="ECO:0000313" key="7">
    <source>
        <dbReference type="EMBL" id="SAI84585.1"/>
    </source>
</evidence>
<proteinExistence type="inferred from homology"/>
<keyword evidence="3 5" id="KW-1133">Transmembrane helix</keyword>
<feature type="transmembrane region" description="Helical" evidence="5">
    <location>
        <begin position="54"/>
        <end position="81"/>
    </location>
</feature>
<dbReference type="InterPro" id="IPR000515">
    <property type="entry name" value="MetI-like"/>
</dbReference>
<dbReference type="GO" id="GO:0055085">
    <property type="term" value="P:transmembrane transport"/>
    <property type="evidence" value="ECO:0007669"/>
    <property type="project" value="InterPro"/>
</dbReference>
<dbReference type="CDD" id="cd06261">
    <property type="entry name" value="TM_PBP2"/>
    <property type="match status" value="1"/>
</dbReference>
<evidence type="ECO:0000256" key="2">
    <source>
        <dbReference type="ARBA" id="ARBA00022692"/>
    </source>
</evidence>
<dbReference type="GO" id="GO:0005886">
    <property type="term" value="C:plasma membrane"/>
    <property type="evidence" value="ECO:0007669"/>
    <property type="project" value="UniProtKB-SubCell"/>
</dbReference>
<evidence type="ECO:0000256" key="5">
    <source>
        <dbReference type="RuleBase" id="RU363032"/>
    </source>
</evidence>
<feature type="transmembrane region" description="Helical" evidence="5">
    <location>
        <begin position="136"/>
        <end position="153"/>
    </location>
</feature>
<dbReference type="PROSITE" id="PS50928">
    <property type="entry name" value="ABC_TM1"/>
    <property type="match status" value="1"/>
</dbReference>
<feature type="transmembrane region" description="Helical" evidence="5">
    <location>
        <begin position="93"/>
        <end position="116"/>
    </location>
</feature>
<evidence type="ECO:0000256" key="3">
    <source>
        <dbReference type="ARBA" id="ARBA00022989"/>
    </source>
</evidence>
<feature type="domain" description="ABC transmembrane type-1" evidence="6">
    <location>
        <begin position="59"/>
        <end position="268"/>
    </location>
</feature>
<dbReference type="EMBL" id="LT549890">
    <property type="protein sequence ID" value="SAI84585.1"/>
    <property type="molecule type" value="Genomic_DNA"/>
</dbReference>